<dbReference type="Proteomes" id="UP001153365">
    <property type="component" value="Unassembled WGS sequence"/>
</dbReference>
<evidence type="ECO:0000313" key="3">
    <source>
        <dbReference type="EMBL" id="CAH7686322.1"/>
    </source>
</evidence>
<evidence type="ECO:0000259" key="2">
    <source>
        <dbReference type="Pfam" id="PF08546"/>
    </source>
</evidence>
<name>A0AAV0BJJ1_PHAPC</name>
<organism evidence="3 4">
    <name type="scientific">Phakopsora pachyrhizi</name>
    <name type="common">Asian soybean rust disease fungus</name>
    <dbReference type="NCBI Taxonomy" id="170000"/>
    <lineage>
        <taxon>Eukaryota</taxon>
        <taxon>Fungi</taxon>
        <taxon>Dikarya</taxon>
        <taxon>Basidiomycota</taxon>
        <taxon>Pucciniomycotina</taxon>
        <taxon>Pucciniomycetes</taxon>
        <taxon>Pucciniales</taxon>
        <taxon>Phakopsoraceae</taxon>
        <taxon>Phakopsora</taxon>
    </lineage>
</organism>
<dbReference type="InterPro" id="IPR051402">
    <property type="entry name" value="KPR-Related"/>
</dbReference>
<dbReference type="GO" id="GO:0005737">
    <property type="term" value="C:cytoplasm"/>
    <property type="evidence" value="ECO:0007669"/>
    <property type="project" value="TreeGrafter"/>
</dbReference>
<dbReference type="SUPFAM" id="SSF48179">
    <property type="entry name" value="6-phosphogluconate dehydrogenase C-terminal domain-like"/>
    <property type="match status" value="1"/>
</dbReference>
<feature type="domain" description="Ketopantoate reductase C-terminal" evidence="2">
    <location>
        <begin position="266"/>
        <end position="405"/>
    </location>
</feature>
<sequence length="422" mass="47857">MERHTTAMEENEEIHTLVVGTGAVGGFYGSRLHQPDVKRYVSFVCRSNYNKVSEEGISIRSKSHGDYKIKPFKVFRTVKEAKEFISDKSEKGSREEGGVKISRWNYVILSTKVLLNISDDSLIVSDIFKDDNYQDQRDNRAGSCLVLIQNGIGFEQIHRNRFPNSKILSAVTVINAEQTEPGSIRHNRWTRISIGPYFNFDYSNGQHKGSNYDQPKSNSSNSTDQVNLRMIDELVHQTNKDSRSLVELLKEGGIRDAEMHGEKELQVLRWHKLAVNASMNPTSILSGGLTNSEMVQKSHLRNHLRETMNEILEAGRMIFKIQDYPSKFATPDQILDSTERASNSEGIRKVLGGEDKTIIKPSMLIDWENGRELEVEAILGLPAKIARNFGVKLSRVETMYSLLVELQKARDHRNSSVKTSKI</sequence>
<protein>
    <submittedName>
        <fullName evidence="3">2-dehydropantoate 2-reductase</fullName>
    </submittedName>
</protein>
<feature type="domain" description="Ketopantoate reductase N-terminal" evidence="1">
    <location>
        <begin position="17"/>
        <end position="197"/>
    </location>
</feature>
<dbReference type="FunFam" id="1.10.1040.10:FF:000017">
    <property type="entry name" value="2-dehydropantoate 2-reductase"/>
    <property type="match status" value="1"/>
</dbReference>
<dbReference type="Gene3D" id="3.40.50.720">
    <property type="entry name" value="NAD(P)-binding Rossmann-like Domain"/>
    <property type="match status" value="1"/>
</dbReference>
<proteinExistence type="predicted"/>
<accession>A0AAV0BJJ1</accession>
<dbReference type="Pfam" id="PF02558">
    <property type="entry name" value="ApbA"/>
    <property type="match status" value="1"/>
</dbReference>
<dbReference type="InterPro" id="IPR013332">
    <property type="entry name" value="KPR_N"/>
</dbReference>
<dbReference type="InterPro" id="IPR008927">
    <property type="entry name" value="6-PGluconate_DH-like_C_sf"/>
</dbReference>
<comment type="caution">
    <text evidence="3">The sequence shown here is derived from an EMBL/GenBank/DDBJ whole genome shotgun (WGS) entry which is preliminary data.</text>
</comment>
<gene>
    <name evidence="3" type="ORF">PPACK8108_LOCUS20960</name>
</gene>
<dbReference type="Pfam" id="PF08546">
    <property type="entry name" value="ApbA_C"/>
    <property type="match status" value="1"/>
</dbReference>
<dbReference type="InterPro" id="IPR013752">
    <property type="entry name" value="KPA_reductase"/>
</dbReference>
<dbReference type="FunFam" id="3.40.50.720:FF:000609">
    <property type="entry name" value="2-dehydropantoate 2-reductase"/>
    <property type="match status" value="1"/>
</dbReference>
<keyword evidence="4" id="KW-1185">Reference proteome</keyword>
<dbReference type="PANTHER" id="PTHR21708">
    <property type="entry name" value="PROBABLE 2-DEHYDROPANTOATE 2-REDUCTASE"/>
    <property type="match status" value="1"/>
</dbReference>
<reference evidence="3" key="1">
    <citation type="submission" date="2022-06" db="EMBL/GenBank/DDBJ databases">
        <authorList>
            <consortium name="SYNGENTA / RWTH Aachen University"/>
        </authorList>
    </citation>
    <scope>NUCLEOTIDE SEQUENCE</scope>
</reference>
<evidence type="ECO:0000313" key="4">
    <source>
        <dbReference type="Proteomes" id="UP001153365"/>
    </source>
</evidence>
<dbReference type="Gene3D" id="1.10.1040.10">
    <property type="entry name" value="N-(1-d-carboxylethyl)-l-norvaline Dehydrogenase, domain 2"/>
    <property type="match status" value="1"/>
</dbReference>
<dbReference type="EMBL" id="CALTRL010005785">
    <property type="protein sequence ID" value="CAH7686322.1"/>
    <property type="molecule type" value="Genomic_DNA"/>
</dbReference>
<dbReference type="InterPro" id="IPR013328">
    <property type="entry name" value="6PGD_dom2"/>
</dbReference>
<dbReference type="PANTHER" id="PTHR21708:SF26">
    <property type="entry name" value="2-DEHYDROPANTOATE 2-REDUCTASE"/>
    <property type="match status" value="1"/>
</dbReference>
<dbReference type="AlphaFoldDB" id="A0AAV0BJJ1"/>
<evidence type="ECO:0000259" key="1">
    <source>
        <dbReference type="Pfam" id="PF02558"/>
    </source>
</evidence>